<feature type="compositionally biased region" description="Low complexity" evidence="2">
    <location>
        <begin position="123"/>
        <end position="137"/>
    </location>
</feature>
<sequence>MQGCYLGDKLPQVHDLVLAFVGLALVFEYILTIENPDINADDRCGTPIIAATENGHHEIVELLLRHNADLAYSKFSSVLGTYPRSNHTRFHIENAVTKAASIRQHAARARAVVANRELTAEAKSSTAVAARSSSAVSNNREEEVEEGDEEEEEEDEEEEEEDVNDNNKLDLDEDDGLPPNIKNRVVKPYKEKLARRLYGTKEAYKKYIYNTYLNEIKQRYLKDLPSNYSVQIDEVKCALYDTMQSANYIIAGLAKKSLNNTTRRTFNIKDVEKAFYNALNPVISIEEYNITNYQASVRYLSSYSGYTHHDIKDFDSTGTEQVSVDCVALLYILKRVLKKQPTEELSNIPMLDISSSPPTILKKKHVNHTNHLNKQQAISSASSWITGAAI</sequence>
<feature type="region of interest" description="Disordered" evidence="2">
    <location>
        <begin position="123"/>
        <end position="184"/>
    </location>
</feature>
<dbReference type="Gene3D" id="1.25.40.20">
    <property type="entry name" value="Ankyrin repeat-containing domain"/>
    <property type="match status" value="1"/>
</dbReference>
<keyword evidence="1" id="KW-0040">ANK repeat</keyword>
<dbReference type="VEuPathDB" id="FungiDB:ASPWEDRAFT_31659"/>
<dbReference type="GeneID" id="63749413"/>
<dbReference type="InterPro" id="IPR036770">
    <property type="entry name" value="Ankyrin_rpt-contain_sf"/>
</dbReference>
<name>A0A1L9R7V4_ASPWE</name>
<dbReference type="Proteomes" id="UP000184383">
    <property type="component" value="Unassembled WGS sequence"/>
</dbReference>
<protein>
    <submittedName>
        <fullName evidence="3">Uncharacterized protein</fullName>
    </submittedName>
</protein>
<proteinExistence type="predicted"/>
<evidence type="ECO:0000256" key="2">
    <source>
        <dbReference type="SAM" id="MobiDB-lite"/>
    </source>
</evidence>
<organism evidence="3 4">
    <name type="scientific">Aspergillus wentii DTO 134E9</name>
    <dbReference type="NCBI Taxonomy" id="1073089"/>
    <lineage>
        <taxon>Eukaryota</taxon>
        <taxon>Fungi</taxon>
        <taxon>Dikarya</taxon>
        <taxon>Ascomycota</taxon>
        <taxon>Pezizomycotina</taxon>
        <taxon>Eurotiomycetes</taxon>
        <taxon>Eurotiomycetidae</taxon>
        <taxon>Eurotiales</taxon>
        <taxon>Aspergillaceae</taxon>
        <taxon>Aspergillus</taxon>
        <taxon>Aspergillus subgen. Cremei</taxon>
    </lineage>
</organism>
<feature type="compositionally biased region" description="Acidic residues" evidence="2">
    <location>
        <begin position="142"/>
        <end position="164"/>
    </location>
</feature>
<reference evidence="4" key="1">
    <citation type="journal article" date="2017" name="Genome Biol.">
        <title>Comparative genomics reveals high biological diversity and specific adaptations in the industrially and medically important fungal genus Aspergillus.</title>
        <authorList>
            <person name="de Vries R.P."/>
            <person name="Riley R."/>
            <person name="Wiebenga A."/>
            <person name="Aguilar-Osorio G."/>
            <person name="Amillis S."/>
            <person name="Uchima C.A."/>
            <person name="Anderluh G."/>
            <person name="Asadollahi M."/>
            <person name="Askin M."/>
            <person name="Barry K."/>
            <person name="Battaglia E."/>
            <person name="Bayram O."/>
            <person name="Benocci T."/>
            <person name="Braus-Stromeyer S.A."/>
            <person name="Caldana C."/>
            <person name="Canovas D."/>
            <person name="Cerqueira G.C."/>
            <person name="Chen F."/>
            <person name="Chen W."/>
            <person name="Choi C."/>
            <person name="Clum A."/>
            <person name="Dos Santos R.A."/>
            <person name="Damasio A.R."/>
            <person name="Diallinas G."/>
            <person name="Emri T."/>
            <person name="Fekete E."/>
            <person name="Flipphi M."/>
            <person name="Freyberg S."/>
            <person name="Gallo A."/>
            <person name="Gournas C."/>
            <person name="Habgood R."/>
            <person name="Hainaut M."/>
            <person name="Harispe M.L."/>
            <person name="Henrissat B."/>
            <person name="Hilden K.S."/>
            <person name="Hope R."/>
            <person name="Hossain A."/>
            <person name="Karabika E."/>
            <person name="Karaffa L."/>
            <person name="Karanyi Z."/>
            <person name="Krasevec N."/>
            <person name="Kuo A."/>
            <person name="Kusch H."/>
            <person name="LaButti K."/>
            <person name="Lagendijk E.L."/>
            <person name="Lapidus A."/>
            <person name="Levasseur A."/>
            <person name="Lindquist E."/>
            <person name="Lipzen A."/>
            <person name="Logrieco A.F."/>
            <person name="MacCabe A."/>
            <person name="Maekelae M.R."/>
            <person name="Malavazi I."/>
            <person name="Melin P."/>
            <person name="Meyer V."/>
            <person name="Mielnichuk N."/>
            <person name="Miskei M."/>
            <person name="Molnar A.P."/>
            <person name="Mule G."/>
            <person name="Ngan C.Y."/>
            <person name="Orejas M."/>
            <person name="Orosz E."/>
            <person name="Ouedraogo J.P."/>
            <person name="Overkamp K.M."/>
            <person name="Park H.-S."/>
            <person name="Perrone G."/>
            <person name="Piumi F."/>
            <person name="Punt P.J."/>
            <person name="Ram A.F."/>
            <person name="Ramon A."/>
            <person name="Rauscher S."/>
            <person name="Record E."/>
            <person name="Riano-Pachon D.M."/>
            <person name="Robert V."/>
            <person name="Roehrig J."/>
            <person name="Ruller R."/>
            <person name="Salamov A."/>
            <person name="Salih N.S."/>
            <person name="Samson R.A."/>
            <person name="Sandor E."/>
            <person name="Sanguinetti M."/>
            <person name="Schuetze T."/>
            <person name="Sepcic K."/>
            <person name="Shelest E."/>
            <person name="Sherlock G."/>
            <person name="Sophianopoulou V."/>
            <person name="Squina F.M."/>
            <person name="Sun H."/>
            <person name="Susca A."/>
            <person name="Todd R.B."/>
            <person name="Tsang A."/>
            <person name="Unkles S.E."/>
            <person name="van de Wiele N."/>
            <person name="van Rossen-Uffink D."/>
            <person name="Oliveira J.V."/>
            <person name="Vesth T.C."/>
            <person name="Visser J."/>
            <person name="Yu J.-H."/>
            <person name="Zhou M."/>
            <person name="Andersen M.R."/>
            <person name="Archer D.B."/>
            <person name="Baker S.E."/>
            <person name="Benoit I."/>
            <person name="Brakhage A.A."/>
            <person name="Braus G.H."/>
            <person name="Fischer R."/>
            <person name="Frisvad J.C."/>
            <person name="Goldman G.H."/>
            <person name="Houbraken J."/>
            <person name="Oakley B."/>
            <person name="Pocsi I."/>
            <person name="Scazzocchio C."/>
            <person name="Seiboth B."/>
            <person name="vanKuyk P.A."/>
            <person name="Wortman J."/>
            <person name="Dyer P.S."/>
            <person name="Grigoriev I.V."/>
        </authorList>
    </citation>
    <scope>NUCLEOTIDE SEQUENCE [LARGE SCALE GENOMIC DNA]</scope>
    <source>
        <strain evidence="4">DTO 134E9</strain>
    </source>
</reference>
<gene>
    <name evidence="3" type="ORF">ASPWEDRAFT_31659</name>
</gene>
<dbReference type="InterPro" id="IPR002110">
    <property type="entry name" value="Ankyrin_rpt"/>
</dbReference>
<dbReference type="PROSITE" id="PS50088">
    <property type="entry name" value="ANK_REPEAT"/>
    <property type="match status" value="1"/>
</dbReference>
<accession>A0A1L9R7V4</accession>
<dbReference type="EMBL" id="KV878216">
    <property type="protein sequence ID" value="OJJ30968.1"/>
    <property type="molecule type" value="Genomic_DNA"/>
</dbReference>
<dbReference type="SUPFAM" id="SSF48403">
    <property type="entry name" value="Ankyrin repeat"/>
    <property type="match status" value="1"/>
</dbReference>
<feature type="repeat" description="ANK" evidence="1">
    <location>
        <begin position="43"/>
        <end position="75"/>
    </location>
</feature>
<dbReference type="Pfam" id="PF00023">
    <property type="entry name" value="Ank"/>
    <property type="match status" value="1"/>
</dbReference>
<keyword evidence="4" id="KW-1185">Reference proteome</keyword>
<evidence type="ECO:0000256" key="1">
    <source>
        <dbReference type="PROSITE-ProRule" id="PRU00023"/>
    </source>
</evidence>
<dbReference type="RefSeq" id="XP_040684645.1">
    <property type="nucleotide sequence ID" value="XM_040833565.1"/>
</dbReference>
<evidence type="ECO:0000313" key="4">
    <source>
        <dbReference type="Proteomes" id="UP000184383"/>
    </source>
</evidence>
<evidence type="ECO:0000313" key="3">
    <source>
        <dbReference type="EMBL" id="OJJ30968.1"/>
    </source>
</evidence>
<dbReference type="AlphaFoldDB" id="A0A1L9R7V4"/>